<evidence type="ECO:0000313" key="2">
    <source>
        <dbReference type="WBParaSite" id="GPUH_0002686601-mRNA-1"/>
    </source>
</evidence>
<feature type="compositionally biased region" description="Low complexity" evidence="1">
    <location>
        <begin position="97"/>
        <end position="108"/>
    </location>
</feature>
<feature type="compositionally biased region" description="Polar residues" evidence="1">
    <location>
        <begin position="24"/>
        <end position="40"/>
    </location>
</feature>
<sequence>LVNVLQHHSKASTSTTSSAPLDVTSGSHQNYSAKQRTTATADEGGGSAQQSGDESTKGHCAIPLDDSEYENKRDPRRRRPTPHSIPALPLPKFAYESRSTPSSSSRRGSLTDSYHSQRRYDARRRKKR</sequence>
<dbReference type="WBParaSite" id="GPUH_0002686601-mRNA-1">
    <property type="protein sequence ID" value="GPUH_0002686601-mRNA-1"/>
    <property type="gene ID" value="GPUH_0002686601"/>
</dbReference>
<organism evidence="2">
    <name type="scientific">Gongylonema pulchrum</name>
    <dbReference type="NCBI Taxonomy" id="637853"/>
    <lineage>
        <taxon>Eukaryota</taxon>
        <taxon>Metazoa</taxon>
        <taxon>Ecdysozoa</taxon>
        <taxon>Nematoda</taxon>
        <taxon>Chromadorea</taxon>
        <taxon>Rhabditida</taxon>
        <taxon>Spirurina</taxon>
        <taxon>Spiruromorpha</taxon>
        <taxon>Spiruroidea</taxon>
        <taxon>Gongylonematidae</taxon>
        <taxon>Gongylonema</taxon>
    </lineage>
</organism>
<accession>A0A183F0U5</accession>
<protein>
    <submittedName>
        <fullName evidence="2">SRRM_C domain-containing protein</fullName>
    </submittedName>
</protein>
<proteinExistence type="predicted"/>
<dbReference type="AlphaFoldDB" id="A0A183F0U5"/>
<feature type="region of interest" description="Disordered" evidence="1">
    <location>
        <begin position="1"/>
        <end position="128"/>
    </location>
</feature>
<name>A0A183F0U5_9BILA</name>
<reference evidence="2" key="1">
    <citation type="submission" date="2016-06" db="UniProtKB">
        <authorList>
            <consortium name="WormBaseParasite"/>
        </authorList>
    </citation>
    <scope>IDENTIFICATION</scope>
</reference>
<evidence type="ECO:0000256" key="1">
    <source>
        <dbReference type="SAM" id="MobiDB-lite"/>
    </source>
</evidence>